<dbReference type="InterPro" id="IPR036866">
    <property type="entry name" value="RibonucZ/Hydroxyglut_hydro"/>
</dbReference>
<dbReference type="PANTHER" id="PTHR43546">
    <property type="entry name" value="UPF0173 METAL-DEPENDENT HYDROLASE MJ1163-RELATED"/>
    <property type="match status" value="1"/>
</dbReference>
<geneLocation type="plasmid" evidence="4 5">
    <name>unnamed1</name>
</geneLocation>
<dbReference type="KEGG" id="plia:E4191_22785"/>
<name>A0A4Y5SVL0_9RHOB</name>
<dbReference type="GO" id="GO:0016787">
    <property type="term" value="F:hydrolase activity"/>
    <property type="evidence" value="ECO:0007669"/>
    <property type="project" value="UniProtKB-KW"/>
</dbReference>
<gene>
    <name evidence="4" type="ORF">E4191_22785</name>
</gene>
<dbReference type="InterPro" id="IPR001279">
    <property type="entry name" value="Metallo-B-lactamas"/>
</dbReference>
<organism evidence="4 5">
    <name type="scientific">Paracoccus liaowanqingii</name>
    <dbReference type="NCBI Taxonomy" id="2560053"/>
    <lineage>
        <taxon>Bacteria</taxon>
        <taxon>Pseudomonadati</taxon>
        <taxon>Pseudomonadota</taxon>
        <taxon>Alphaproteobacteria</taxon>
        <taxon>Rhodobacterales</taxon>
        <taxon>Paracoccaceae</taxon>
        <taxon>Paracoccus</taxon>
    </lineage>
</organism>
<dbReference type="Proteomes" id="UP000296374">
    <property type="component" value="Plasmid unnamed1"/>
</dbReference>
<accession>A0A4Y5SVL0</accession>
<keyword evidence="2" id="KW-0732">Signal</keyword>
<evidence type="ECO:0000259" key="3">
    <source>
        <dbReference type="SMART" id="SM00849"/>
    </source>
</evidence>
<dbReference type="EMBL" id="CP040765">
    <property type="protein sequence ID" value="QDA37023.1"/>
    <property type="molecule type" value="Genomic_DNA"/>
</dbReference>
<reference evidence="5" key="1">
    <citation type="submission" date="2019-05" db="EMBL/GenBank/DDBJ databases">
        <title>Tamlana fucoidanivorans sp. nov., isolated from the surface of algae collected from Fujian province in China.</title>
        <authorList>
            <person name="Li J."/>
        </authorList>
    </citation>
    <scope>NUCLEOTIDE SEQUENCE [LARGE SCALE GENOMIC DNA]</scope>
    <source>
        <strain evidence="5">2251</strain>
        <plasmid evidence="5">unnamed1</plasmid>
    </source>
</reference>
<evidence type="ECO:0000256" key="2">
    <source>
        <dbReference type="SAM" id="SignalP"/>
    </source>
</evidence>
<dbReference type="PANTHER" id="PTHR43546:SF9">
    <property type="entry name" value="L-ASCORBATE-6-PHOSPHATE LACTONASE ULAG-RELATED"/>
    <property type="match status" value="1"/>
</dbReference>
<dbReference type="SUPFAM" id="SSF56281">
    <property type="entry name" value="Metallo-hydrolase/oxidoreductase"/>
    <property type="match status" value="1"/>
</dbReference>
<dbReference type="Gene3D" id="3.60.15.10">
    <property type="entry name" value="Ribonuclease Z/Hydroxyacylglutathione hydrolase-like"/>
    <property type="match status" value="1"/>
</dbReference>
<dbReference type="AlphaFoldDB" id="A0A4Y5SVL0"/>
<sequence length="283" mass="29619">MMTGGAIAAASLMSATGGIANAASASKAVKVTQVRNATILVEIGGVTFLIDPLFAEQGTLPGFPASASSHLSNPLVPLPLPQEDLAAADAVIVTHLHLDHWDDAAKAAIASDKPIFAQSEHDVGLIRADGFTDVRVLTETTEFNGVSLIKTGGQHGTDATLEAFPTMGDVCGVVFSHPEFSTVYVAGDTIWNTHVQAAIDTHKPAAIVLNAGNAVMMGFDPIIMGTEDVLSVHRAAPEAILIASHMEAINHCILSRQVLRDFSVQEGFEQKLLIPADGEVVTI</sequence>
<feature type="domain" description="Metallo-beta-lactamase" evidence="3">
    <location>
        <begin position="35"/>
        <end position="245"/>
    </location>
</feature>
<evidence type="ECO:0000256" key="1">
    <source>
        <dbReference type="ARBA" id="ARBA00022801"/>
    </source>
</evidence>
<evidence type="ECO:0000313" key="5">
    <source>
        <dbReference type="Proteomes" id="UP000296374"/>
    </source>
</evidence>
<feature type="chain" id="PRO_5021313315" evidence="2">
    <location>
        <begin position="23"/>
        <end position="283"/>
    </location>
</feature>
<proteinExistence type="predicted"/>
<keyword evidence="1 4" id="KW-0378">Hydrolase</keyword>
<dbReference type="Pfam" id="PF12706">
    <property type="entry name" value="Lactamase_B_2"/>
    <property type="match status" value="1"/>
</dbReference>
<feature type="signal peptide" evidence="2">
    <location>
        <begin position="1"/>
        <end position="22"/>
    </location>
</feature>
<dbReference type="SMART" id="SM00849">
    <property type="entry name" value="Lactamase_B"/>
    <property type="match status" value="1"/>
</dbReference>
<dbReference type="InterPro" id="IPR050114">
    <property type="entry name" value="UPF0173_UPF0282_UlaG_hydrolase"/>
</dbReference>
<protein>
    <submittedName>
        <fullName evidence="4">MBL fold metallo-hydrolase</fullName>
    </submittedName>
</protein>
<keyword evidence="4" id="KW-0614">Plasmid</keyword>
<evidence type="ECO:0000313" key="4">
    <source>
        <dbReference type="EMBL" id="QDA37023.1"/>
    </source>
</evidence>